<dbReference type="OrthoDB" id="2654915at2"/>
<comment type="caution">
    <text evidence="2">The sequence shown here is derived from an EMBL/GenBank/DDBJ whole genome shotgun (WGS) entry which is preliminary data.</text>
</comment>
<name>A0A4S4C618_9BACL</name>
<evidence type="ECO:0000256" key="1">
    <source>
        <dbReference type="SAM" id="SignalP"/>
    </source>
</evidence>
<protein>
    <recommendedName>
        <fullName evidence="4">Ig-like domain-containing protein</fullName>
    </recommendedName>
</protein>
<reference evidence="2 3" key="1">
    <citation type="submission" date="2019-04" db="EMBL/GenBank/DDBJ databases">
        <title>Cohnella sp. nov. isolated from preserved vegetables.</title>
        <authorList>
            <person name="Lin S.-Y."/>
            <person name="Hung M.-H."/>
            <person name="Young C.-C."/>
        </authorList>
    </citation>
    <scope>NUCLEOTIDE SEQUENCE [LARGE SCALE GENOMIC DNA]</scope>
    <source>
        <strain evidence="2 3">CC-MHH1044</strain>
    </source>
</reference>
<gene>
    <name evidence="2" type="ORF">E6C55_05535</name>
</gene>
<accession>A0A4S4C618</accession>
<organism evidence="2 3">
    <name type="scientific">Cohnella fermenti</name>
    <dbReference type="NCBI Taxonomy" id="2565925"/>
    <lineage>
        <taxon>Bacteria</taxon>
        <taxon>Bacillati</taxon>
        <taxon>Bacillota</taxon>
        <taxon>Bacilli</taxon>
        <taxon>Bacillales</taxon>
        <taxon>Paenibacillaceae</taxon>
        <taxon>Cohnella</taxon>
    </lineage>
</organism>
<evidence type="ECO:0008006" key="4">
    <source>
        <dbReference type="Google" id="ProtNLM"/>
    </source>
</evidence>
<dbReference type="Proteomes" id="UP000310636">
    <property type="component" value="Unassembled WGS sequence"/>
</dbReference>
<dbReference type="RefSeq" id="WP_136368793.1">
    <property type="nucleotide sequence ID" value="NZ_SSOB01000005.1"/>
</dbReference>
<feature type="chain" id="PRO_5020797794" description="Ig-like domain-containing protein" evidence="1">
    <location>
        <begin position="31"/>
        <end position="1726"/>
    </location>
</feature>
<dbReference type="EMBL" id="SSOB01000005">
    <property type="protein sequence ID" value="THF83313.1"/>
    <property type="molecule type" value="Genomic_DNA"/>
</dbReference>
<keyword evidence="3" id="KW-1185">Reference proteome</keyword>
<dbReference type="InterPro" id="IPR013783">
    <property type="entry name" value="Ig-like_fold"/>
</dbReference>
<evidence type="ECO:0000313" key="2">
    <source>
        <dbReference type="EMBL" id="THF83313.1"/>
    </source>
</evidence>
<sequence length="1726" mass="186730">MTRRIRKVIAALLACALMLSGWPSVSGVSAATDYVDVVVPGGGKIVNRSDMTSWNTSFSDFSANSFPMFKGKAEGTSVTTTRSYSSTGVVFELFKNNEFSAKINVSQNPTLKRLAQGGTARLLFNSGKFIGDAWTEVKVFVNGSEKYGGIAENGKSVTSGWIPFGQNDTIEINLNSLILSGEFNDLQLYFADIDVPTYAGNTFTTDGTVRYNDDPAVMKNELFLKAGTSANLALNFSEPVFPSTAEDASDRIDGKYNFLRTELFNNPGGDGFDPSIYYLSSVDAGYSSFASGALTLLDNSRTSFNLKYTAAANDSSGNAPLDPTRLTKASDEDRPTLLQRINDAGFVDGAGNPLATLTGIGVVPFADNANPAGTYRTIIDARPPQYSAVKNGVQPDILTGLVLNRGKQIRFDVNLNEKVLAANSSTENTRLAFANGMTAEYESGSNTATWTFVATVPDGKDVETATLNTTALEHPDAPGDGKALWDYAHNYLTETVKSIAWADLSIDNTAPDIGFGFKNEKGVEVPAGQYVSGGSFVLQASDPDLNGQASKGLFRPGSGSGLVYYWISRSPDDPFAGKEDDRFAAIKRYSLALKQPSEDLYPSGYEDVVLGVAENGATIPLPPEAEGGSGSWYLHTWAADMTWDSARQLKQYEKGSAQRAEYLAQNPDATPMEIETNFRQNILPGLAEYDNLEQWPLSDFMEDDSNWAYSVGELKLDNDKPSVSGGDIADNKTDNVRATITASDPTSSIKDGKVQYQFVKPGEQPDSGAWQDAALNEQGKATVSTLNDPAIDKGGMYELYGKAIDEAGNETVAKLLEVDVLVIFTQFETYPGTYAINDGPDFTIAGVPIDTIEYQYSASSERPDAATGWKTFEKPAAEATLSGEAGAKYEISPDQTWNGTVYVHIKVKQQDMNRYYYYFKEYKFDHLPPTVTFSSQGYLYPMPEQSTMIAVEDSLVDFAGVAAKNVLYQWVKVTEGVEETAPDKDSSGWKQAPSSGEIALSVDDKADNGNYRLYVYAKDSLGNGAIYKTSSVFATFLLSDEPPVGSAGLIKVEDEGGGEYEAILKLEVDVPSQVGYFYSVSSNGGTNWSTWRPYTNYVGVPVDTDDADVLADRIKVKFKGYYGTNISEIYSPSLNLQETPAYALASLEKIEPVRGGEKRSAGGQNDGLDIVFDQTAGKTIEPTEANPEMPETIAAGERYRIYQNGSYSFAVKDGSKEAVVFIVVSNFDDTEPVVQVKYSTIAPTNGSVVASLKSSEPIRITNLDTSSKTFKENGEFTFEYEDAVGFTGTATAVVSNIDTMPPEADIALHYNDNELKALISSEFGMIVVDSLGNGYDSQGNSVNYGVLPTTDNVLATSRIVAEIKPKEGGELDYQVSANSAGGLDSTIVMTGGKQASFTIMDRAGNTTVVKTPVLQALVTSLPKLKKTTLTRVDGNGNEVSAENLATIDGKTYSKGKIRVSFELEASSIPENTITIGSEPVSSFRRDYADNQKATLVLTDRLGNRLSQSFVIEGLDNEAPTLKLNQSSVSVALNKADFDFATDLGGYAVTDNVSATEDIAVRIVEQVLVGGQYEDRPLDLSKAGKHLVKYIARDQVGNESTATQIVYARSTDGMFVTANGQPLSEVESETAIVSSATVTFNVLNYNVIKTNGGTGKAINEAGTFDLLYYSGLVREGQMKYIATKLTYKQLVEGNFTVTFPKAGWYTIIVRNQERERIYATLLVSKVY</sequence>
<dbReference type="Gene3D" id="2.60.40.10">
    <property type="entry name" value="Immunoglobulins"/>
    <property type="match status" value="1"/>
</dbReference>
<proteinExistence type="predicted"/>
<feature type="signal peptide" evidence="1">
    <location>
        <begin position="1"/>
        <end position="30"/>
    </location>
</feature>
<keyword evidence="1" id="KW-0732">Signal</keyword>
<evidence type="ECO:0000313" key="3">
    <source>
        <dbReference type="Proteomes" id="UP000310636"/>
    </source>
</evidence>